<organism evidence="7 8">
    <name type="scientific">Motilibacter deserti</name>
    <dbReference type="NCBI Taxonomy" id="2714956"/>
    <lineage>
        <taxon>Bacteria</taxon>
        <taxon>Bacillati</taxon>
        <taxon>Actinomycetota</taxon>
        <taxon>Actinomycetes</taxon>
        <taxon>Motilibacterales</taxon>
        <taxon>Motilibacteraceae</taxon>
        <taxon>Motilibacter</taxon>
    </lineage>
</organism>
<dbReference type="InterPro" id="IPR025110">
    <property type="entry name" value="AMP-bd_C"/>
</dbReference>
<dbReference type="Proteomes" id="UP000800981">
    <property type="component" value="Unassembled WGS sequence"/>
</dbReference>
<keyword evidence="8" id="KW-1185">Reference proteome</keyword>
<dbReference type="Pfam" id="PF00501">
    <property type="entry name" value="AMP-binding"/>
    <property type="match status" value="1"/>
</dbReference>
<evidence type="ECO:0000313" key="7">
    <source>
        <dbReference type="EMBL" id="NHC16340.1"/>
    </source>
</evidence>
<dbReference type="InterPro" id="IPR045851">
    <property type="entry name" value="AMP-bd_C_sf"/>
</dbReference>
<sequence>PPGTAGELYLAGTGLARGYLDRPGLTAERFVADPVAGGGERMYRTGDRARWNEHGEIEYLGRVDTQVKLRGFRVELGEVEAVLAGHPGVAQAAVLVRQDVPGVDRLVAYVVPAPHAAAGPVDADALRAHVAAALPAYMVPAAVLPLAALPLTPSGKLDRAALPAPEFAGDAASRAARTGRERTLCALVGAVLGLPDVGIDDNFFDLGGDSIVALQLVSRARAAGLALTPRDVFDLKTVEALAAAAVELADDAGGDVADGVGDVEAPPVVHWLRERGGPVDGVNQSVLVGTPAALSVARLRGALQAVLDTHDALRMRLGSGADGGWALDIAPEGSVDAGTCLRVAPAEGLDDGALDELVREQAAAARDRLRPASGQMVQAVWMPRGDADGRLLLVAHHLVVDGVSWGVLLEDLAAASADGAAALVPAPTSYRAWAARLPAVADELAQAGEAARWLDVLADPGPPLSPVAFDPRRDTCGSAGRLTLTLPADLTAALTGPVAAAFTARADEVLLTGLALAVSAWRRRRGAEQGTVQLSLEGHGRGLLGETLDLSRTVGWFTAVFPAALHLDGLDVADALQGGPAAGATLKRVKEQLRTSPAGESFGLLRHLAGDAALAAAAGPQISFNYLGRVSGTAGWPLLEAGLTAGADPEAPLTHPLAVDALVRDQQLVASWTWAPGVLDERDVRELADCWAAALTAIADHAAGPGAGGRTPSDLTLATLAQQDVEALEARVPGLVDVLPLTPLQDGLTFHALYGAAGEDAYTVQFVFDLAGPLDPARLRAAGEHLLARHPNLRAGFHADVLDRPVAVVPAAARLPWAEADLSGPLSDAAREEAFGHLLDADRARPFDLAAPPLLRLTLVRLGAERHRLVLTNHHLLLDGWSMPLLAVELFTRYAAPGAALPRVTAYTEHLAWLGRQDAEQAREAWRTALDGLTTPTLVAAPDAARATAALERAPLDLGEGLGAALAAAARRDGVTLNTVVQGAWALLLAGLTGRDDVVFGATVSGRSPEVPGVETMVGLFINTVPVRVRLDPAESLAELLARVQEEQSRLLAHQHLGLSEISRTVGHAELFDTLTVFENYPLDPAALEPVDGVRVTDVAIHDTTHYPLTLVVVPGERLALRLDARPALLPEEPATLGRRLVQILEAYAADTTERVGRVALIEAPERERVLETWNDTAADVPDATLVSLFEAQARRTPDAPAVVFEGSTLTYAELDARANRLARLLLRRGCGPERLVALAIPRSLDLLVAMYAVVKAGAAYLPVDPDYPAERIAFMLEDAAPVLLLTTTGTAQLLPATEVPALHVDAAGLDAELAEHPAGAITDAERGAE</sequence>
<keyword evidence="5" id="KW-0045">Antibiotic biosynthesis</keyword>
<evidence type="ECO:0000256" key="3">
    <source>
        <dbReference type="ARBA" id="ARBA00022553"/>
    </source>
</evidence>
<dbReference type="PROSITE" id="PS00012">
    <property type="entry name" value="PHOSPHOPANTETHEINE"/>
    <property type="match status" value="1"/>
</dbReference>
<dbReference type="SMART" id="SM00823">
    <property type="entry name" value="PKS_PP"/>
    <property type="match status" value="1"/>
</dbReference>
<comment type="cofactor">
    <cofactor evidence="1">
        <name>pantetheine 4'-phosphate</name>
        <dbReference type="ChEBI" id="CHEBI:47942"/>
    </cofactor>
</comment>
<dbReference type="Gene3D" id="2.30.38.10">
    <property type="entry name" value="Luciferase, Domain 3"/>
    <property type="match status" value="1"/>
</dbReference>
<dbReference type="InterPro" id="IPR020806">
    <property type="entry name" value="PKS_PP-bd"/>
</dbReference>
<accession>A0ABX0H3I4</accession>
<dbReference type="Pfam" id="PF13193">
    <property type="entry name" value="AMP-binding_C"/>
    <property type="match status" value="1"/>
</dbReference>
<dbReference type="InterPro" id="IPR000873">
    <property type="entry name" value="AMP-dep_synth/lig_dom"/>
</dbReference>
<dbReference type="SUPFAM" id="SSF47336">
    <property type="entry name" value="ACP-like"/>
    <property type="match status" value="1"/>
</dbReference>
<evidence type="ECO:0000256" key="4">
    <source>
        <dbReference type="ARBA" id="ARBA00022737"/>
    </source>
</evidence>
<feature type="non-terminal residue" evidence="7">
    <location>
        <position position="1330"/>
    </location>
</feature>
<dbReference type="Gene3D" id="3.30.300.30">
    <property type="match status" value="1"/>
</dbReference>
<feature type="non-terminal residue" evidence="7">
    <location>
        <position position="1"/>
    </location>
</feature>
<dbReference type="InterPro" id="IPR023213">
    <property type="entry name" value="CAT-like_dom_sf"/>
</dbReference>
<evidence type="ECO:0000256" key="1">
    <source>
        <dbReference type="ARBA" id="ARBA00001957"/>
    </source>
</evidence>
<protein>
    <submittedName>
        <fullName evidence="7">AMP-binding protein</fullName>
    </submittedName>
</protein>
<dbReference type="EMBL" id="JAANNP010000137">
    <property type="protein sequence ID" value="NHC16340.1"/>
    <property type="molecule type" value="Genomic_DNA"/>
</dbReference>
<evidence type="ECO:0000259" key="6">
    <source>
        <dbReference type="PROSITE" id="PS50075"/>
    </source>
</evidence>
<dbReference type="CDD" id="cd19543">
    <property type="entry name" value="DCL_NRPS"/>
    <property type="match status" value="1"/>
</dbReference>
<dbReference type="Gene3D" id="3.40.50.980">
    <property type="match status" value="2"/>
</dbReference>
<feature type="domain" description="Carrier" evidence="6">
    <location>
        <begin position="175"/>
        <end position="249"/>
    </location>
</feature>
<dbReference type="Gene3D" id="1.10.1200.10">
    <property type="entry name" value="ACP-like"/>
    <property type="match status" value="1"/>
</dbReference>
<dbReference type="PANTHER" id="PTHR45527">
    <property type="entry name" value="NONRIBOSOMAL PEPTIDE SYNTHETASE"/>
    <property type="match status" value="1"/>
</dbReference>
<name>A0ABX0H3I4_9ACTN</name>
<dbReference type="Pfam" id="PF00550">
    <property type="entry name" value="PP-binding"/>
    <property type="match status" value="1"/>
</dbReference>
<dbReference type="PANTHER" id="PTHR45527:SF14">
    <property type="entry name" value="PLIPASTATIN SYNTHASE SUBUNIT B"/>
    <property type="match status" value="1"/>
</dbReference>
<dbReference type="InterPro" id="IPR001242">
    <property type="entry name" value="Condensation_dom"/>
</dbReference>
<dbReference type="InterPro" id="IPR006162">
    <property type="entry name" value="Ppantetheine_attach_site"/>
</dbReference>
<proteinExistence type="predicted"/>
<dbReference type="SUPFAM" id="SSF52777">
    <property type="entry name" value="CoA-dependent acyltransferases"/>
    <property type="match status" value="4"/>
</dbReference>
<dbReference type="NCBIfam" id="TIGR01720">
    <property type="entry name" value="NRPS-para261"/>
    <property type="match status" value="1"/>
</dbReference>
<evidence type="ECO:0000313" key="8">
    <source>
        <dbReference type="Proteomes" id="UP000800981"/>
    </source>
</evidence>
<dbReference type="Gene3D" id="3.30.559.10">
    <property type="entry name" value="Chloramphenicol acetyltransferase-like domain"/>
    <property type="match status" value="2"/>
</dbReference>
<dbReference type="SUPFAM" id="SSF56801">
    <property type="entry name" value="Acetyl-CoA synthetase-like"/>
    <property type="match status" value="2"/>
</dbReference>
<keyword evidence="4" id="KW-0677">Repeat</keyword>
<evidence type="ECO:0000256" key="5">
    <source>
        <dbReference type="ARBA" id="ARBA00023194"/>
    </source>
</evidence>
<dbReference type="InterPro" id="IPR010060">
    <property type="entry name" value="NRPS_synth"/>
</dbReference>
<reference evidence="7 8" key="1">
    <citation type="submission" date="2020-03" db="EMBL/GenBank/DDBJ databases">
        <title>Two novel Motilibacter sp.</title>
        <authorList>
            <person name="Liu S."/>
        </authorList>
    </citation>
    <scope>NUCLEOTIDE SEQUENCE [LARGE SCALE GENOMIC DNA]</scope>
    <source>
        <strain evidence="7 8">E257</strain>
    </source>
</reference>
<dbReference type="Gene3D" id="3.30.559.30">
    <property type="entry name" value="Nonribosomal peptide synthetase, condensation domain"/>
    <property type="match status" value="2"/>
</dbReference>
<gene>
    <name evidence="7" type="ORF">G9H71_21375</name>
</gene>
<keyword evidence="2" id="KW-0596">Phosphopantetheine</keyword>
<dbReference type="InterPro" id="IPR036736">
    <property type="entry name" value="ACP-like_sf"/>
</dbReference>
<dbReference type="Pfam" id="PF00668">
    <property type="entry name" value="Condensation"/>
    <property type="match status" value="2"/>
</dbReference>
<dbReference type="RefSeq" id="WP_166284789.1">
    <property type="nucleotide sequence ID" value="NZ_JAANNP010000137.1"/>
</dbReference>
<comment type="caution">
    <text evidence="7">The sequence shown here is derived from an EMBL/GenBank/DDBJ whole genome shotgun (WGS) entry which is preliminary data.</text>
</comment>
<dbReference type="PROSITE" id="PS50075">
    <property type="entry name" value="CARRIER"/>
    <property type="match status" value="1"/>
</dbReference>
<evidence type="ECO:0000256" key="2">
    <source>
        <dbReference type="ARBA" id="ARBA00022450"/>
    </source>
</evidence>
<keyword evidence="3" id="KW-0597">Phosphoprotein</keyword>
<dbReference type="InterPro" id="IPR009081">
    <property type="entry name" value="PP-bd_ACP"/>
</dbReference>